<keyword evidence="3" id="KW-1185">Reference proteome</keyword>
<name>A0AAV8VXR1_9CUCU</name>
<gene>
    <name evidence="2" type="ORF">NQ315_011140</name>
</gene>
<evidence type="ECO:0000313" key="2">
    <source>
        <dbReference type="EMBL" id="KAJ8918852.1"/>
    </source>
</evidence>
<feature type="region of interest" description="Disordered" evidence="1">
    <location>
        <begin position="24"/>
        <end position="127"/>
    </location>
</feature>
<evidence type="ECO:0000256" key="1">
    <source>
        <dbReference type="SAM" id="MobiDB-lite"/>
    </source>
</evidence>
<dbReference type="Proteomes" id="UP001159042">
    <property type="component" value="Unassembled WGS sequence"/>
</dbReference>
<sequence length="226" mass="24672">MLKNPSESAQIMTVQSLEALDAKNGETMQNISDKASNNAQQASKNGHISFSVASLLADTRPARSASPTSHNSSTAPSTSPVHHSSDEEYDSNQEDSIVDVEDINSDQKSEDCPPKENEYRHQRERERDFPKESIINQGPIRPTPFSALAAAVYQAAHPNWSHQGLVNPFGGPGPMFQGATPFGVPSLNSGTSESSERHQQTFGYSKLGFLALHGDLGIWDYWVFTI</sequence>
<reference evidence="2 3" key="1">
    <citation type="journal article" date="2023" name="Insect Mol. Biol.">
        <title>Genome sequencing provides insights into the evolution of gene families encoding plant cell wall-degrading enzymes in longhorned beetles.</title>
        <authorList>
            <person name="Shin N.R."/>
            <person name="Okamura Y."/>
            <person name="Kirsch R."/>
            <person name="Pauchet Y."/>
        </authorList>
    </citation>
    <scope>NUCLEOTIDE SEQUENCE [LARGE SCALE GENOMIC DNA]</scope>
    <source>
        <strain evidence="2">EAD_L_NR</strain>
    </source>
</reference>
<dbReference type="AlphaFoldDB" id="A0AAV8VXR1"/>
<feature type="compositionally biased region" description="Basic and acidic residues" evidence="1">
    <location>
        <begin position="105"/>
        <end position="127"/>
    </location>
</feature>
<accession>A0AAV8VXR1</accession>
<proteinExistence type="predicted"/>
<feature type="compositionally biased region" description="Polar residues" evidence="1">
    <location>
        <begin position="26"/>
        <end position="52"/>
    </location>
</feature>
<organism evidence="2 3">
    <name type="scientific">Exocentrus adspersus</name>
    <dbReference type="NCBI Taxonomy" id="1586481"/>
    <lineage>
        <taxon>Eukaryota</taxon>
        <taxon>Metazoa</taxon>
        <taxon>Ecdysozoa</taxon>
        <taxon>Arthropoda</taxon>
        <taxon>Hexapoda</taxon>
        <taxon>Insecta</taxon>
        <taxon>Pterygota</taxon>
        <taxon>Neoptera</taxon>
        <taxon>Endopterygota</taxon>
        <taxon>Coleoptera</taxon>
        <taxon>Polyphaga</taxon>
        <taxon>Cucujiformia</taxon>
        <taxon>Chrysomeloidea</taxon>
        <taxon>Cerambycidae</taxon>
        <taxon>Lamiinae</taxon>
        <taxon>Acanthocinini</taxon>
        <taxon>Exocentrus</taxon>
    </lineage>
</organism>
<evidence type="ECO:0000313" key="3">
    <source>
        <dbReference type="Proteomes" id="UP001159042"/>
    </source>
</evidence>
<comment type="caution">
    <text evidence="2">The sequence shown here is derived from an EMBL/GenBank/DDBJ whole genome shotgun (WGS) entry which is preliminary data.</text>
</comment>
<protein>
    <submittedName>
        <fullName evidence="2">Uncharacterized protein</fullName>
    </submittedName>
</protein>
<dbReference type="EMBL" id="JANEYG010000022">
    <property type="protein sequence ID" value="KAJ8918852.1"/>
    <property type="molecule type" value="Genomic_DNA"/>
</dbReference>
<feature type="compositionally biased region" description="Polar residues" evidence="1">
    <location>
        <begin position="65"/>
        <end position="82"/>
    </location>
</feature>
<feature type="compositionally biased region" description="Acidic residues" evidence="1">
    <location>
        <begin position="87"/>
        <end position="104"/>
    </location>
</feature>